<dbReference type="EMBL" id="JAQYXL010000001">
    <property type="protein sequence ID" value="MEN3226454.1"/>
    <property type="molecule type" value="Genomic_DNA"/>
</dbReference>
<organism evidence="1 2">
    <name type="scientific">Methylorubrum rhodesianum</name>
    <dbReference type="NCBI Taxonomy" id="29427"/>
    <lineage>
        <taxon>Bacteria</taxon>
        <taxon>Pseudomonadati</taxon>
        <taxon>Pseudomonadota</taxon>
        <taxon>Alphaproteobacteria</taxon>
        <taxon>Hyphomicrobiales</taxon>
        <taxon>Methylobacteriaceae</taxon>
        <taxon>Methylorubrum</taxon>
    </lineage>
</organism>
<proteinExistence type="predicted"/>
<dbReference type="RefSeq" id="WP_345970115.1">
    <property type="nucleotide sequence ID" value="NZ_JAQYXL010000001.1"/>
</dbReference>
<dbReference type="Proteomes" id="UP001404845">
    <property type="component" value="Unassembled WGS sequence"/>
</dbReference>
<reference evidence="1 2" key="1">
    <citation type="journal article" date="2023" name="PLoS ONE">
        <title>Complete genome assembly of Hawai'i environmental nontuberculous mycobacteria reveals unexpected co-isolation with methylobacteria.</title>
        <authorList>
            <person name="Hendrix J."/>
            <person name="Epperson L.E."/>
            <person name="Tong E.I."/>
            <person name="Chan Y.L."/>
            <person name="Hasan N.A."/>
            <person name="Dawrs S.N."/>
            <person name="Norton G.J."/>
            <person name="Virdi R."/>
            <person name="Crooks J.L."/>
            <person name="Chan E.D."/>
            <person name="Honda J.R."/>
            <person name="Strong M."/>
        </authorList>
    </citation>
    <scope>NUCLEOTIDE SEQUENCE [LARGE SCALE GENOMIC DNA]</scope>
    <source>
        <strain evidence="1 2">NJH_HI01</strain>
    </source>
</reference>
<keyword evidence="2" id="KW-1185">Reference proteome</keyword>
<sequence length="196" mass="21250">MARAVAALPQAEKDFFDGLVADRRAKAAEAERIAKLRAMSDLDAVEFAIKRAADVFALDGVPERLLTALREAGFVRADLKHFRDAHQALELVVRIVVDAAPQLSGAKLASLNSLIMQAAVSLSLVDGSANSDDHPPESLTDRDSLIAEWGSNWRVGLARINFEEAYFTAARSSQPDDWMQAALLGQQLVNALDGRP</sequence>
<gene>
    <name evidence="1" type="ORF">PUR21_01990</name>
</gene>
<accession>A0ABU9Z5B1</accession>
<evidence type="ECO:0000313" key="1">
    <source>
        <dbReference type="EMBL" id="MEN3226454.1"/>
    </source>
</evidence>
<evidence type="ECO:0000313" key="2">
    <source>
        <dbReference type="Proteomes" id="UP001404845"/>
    </source>
</evidence>
<protein>
    <submittedName>
        <fullName evidence="1">Uncharacterized protein</fullName>
    </submittedName>
</protein>
<name>A0ABU9Z5B1_9HYPH</name>
<comment type="caution">
    <text evidence="1">The sequence shown here is derived from an EMBL/GenBank/DDBJ whole genome shotgun (WGS) entry which is preliminary data.</text>
</comment>